<feature type="region of interest" description="Disordered" evidence="1">
    <location>
        <begin position="52"/>
        <end position="95"/>
    </location>
</feature>
<feature type="non-terminal residue" evidence="2">
    <location>
        <position position="1"/>
    </location>
</feature>
<gene>
    <name evidence="2" type="ORF">A6R68_24281</name>
</gene>
<feature type="region of interest" description="Disordered" evidence="1">
    <location>
        <begin position="183"/>
        <end position="203"/>
    </location>
</feature>
<dbReference type="AlphaFoldDB" id="A0A1A6HU16"/>
<dbReference type="EMBL" id="LZPO01009850">
    <property type="protein sequence ID" value="OBS81729.1"/>
    <property type="molecule type" value="Genomic_DNA"/>
</dbReference>
<keyword evidence="3" id="KW-1185">Reference proteome</keyword>
<evidence type="ECO:0000313" key="2">
    <source>
        <dbReference type="EMBL" id="OBS81729.1"/>
    </source>
</evidence>
<evidence type="ECO:0000313" key="3">
    <source>
        <dbReference type="Proteomes" id="UP000092124"/>
    </source>
</evidence>
<feature type="compositionally biased region" description="Basic and acidic residues" evidence="1">
    <location>
        <begin position="75"/>
        <end position="92"/>
    </location>
</feature>
<feature type="region of interest" description="Disordered" evidence="1">
    <location>
        <begin position="246"/>
        <end position="276"/>
    </location>
</feature>
<comment type="caution">
    <text evidence="2">The sequence shown here is derived from an EMBL/GenBank/DDBJ whole genome shotgun (WGS) entry which is preliminary data.</text>
</comment>
<evidence type="ECO:0000256" key="1">
    <source>
        <dbReference type="SAM" id="MobiDB-lite"/>
    </source>
</evidence>
<dbReference type="Proteomes" id="UP000092124">
    <property type="component" value="Unassembled WGS sequence"/>
</dbReference>
<protein>
    <submittedName>
        <fullName evidence="2">Uncharacterized protein</fullName>
    </submittedName>
</protein>
<sequence>SLPPLPIECSELDGDLNSLPIIFEDRYLDSVIEGKLGISQDDSDISHMEHNLASRSSSDDCCDYQTTPSSGVRTLEVKSSSKEPSSGEKITDKVGPWTELREDELFVDNLLPSFESSESNGKSKSIEITLGKDTLQEAQCHSTEESLTKLRSHLPAPSTKEYHVVVSGDTIKLPDTNATYASSRLSDSGVESEPSSFATHPNPEIAFETLQGPSPYSNERLFPQLLMKPEHNVKFSLGSHCTESTSALSEIQSSLTSINSLPSDDELSPDDNCKRS</sequence>
<dbReference type="STRING" id="56216.A0A1A6HU16"/>
<proteinExistence type="predicted"/>
<organism evidence="2 3">
    <name type="scientific">Neotoma lepida</name>
    <name type="common">Desert woodrat</name>
    <dbReference type="NCBI Taxonomy" id="56216"/>
    <lineage>
        <taxon>Eukaryota</taxon>
        <taxon>Metazoa</taxon>
        <taxon>Chordata</taxon>
        <taxon>Craniata</taxon>
        <taxon>Vertebrata</taxon>
        <taxon>Euteleostomi</taxon>
        <taxon>Mammalia</taxon>
        <taxon>Eutheria</taxon>
        <taxon>Euarchontoglires</taxon>
        <taxon>Glires</taxon>
        <taxon>Rodentia</taxon>
        <taxon>Myomorpha</taxon>
        <taxon>Muroidea</taxon>
        <taxon>Cricetidae</taxon>
        <taxon>Neotominae</taxon>
        <taxon>Neotoma</taxon>
    </lineage>
</organism>
<feature type="non-terminal residue" evidence="2">
    <location>
        <position position="276"/>
    </location>
</feature>
<feature type="compositionally biased region" description="Polar residues" evidence="1">
    <location>
        <begin position="246"/>
        <end position="259"/>
    </location>
</feature>
<name>A0A1A6HU16_NEOLE</name>
<accession>A0A1A6HU16</accession>
<reference evidence="2 3" key="1">
    <citation type="submission" date="2016-06" db="EMBL/GenBank/DDBJ databases">
        <title>The Draft Genome Sequence and Annotation of the Desert Woodrat Neotoma lepida.</title>
        <authorList>
            <person name="Campbell M."/>
            <person name="Oakeson K.F."/>
            <person name="Yandell M."/>
            <person name="Halpert J.R."/>
            <person name="Dearing D."/>
        </authorList>
    </citation>
    <scope>NUCLEOTIDE SEQUENCE [LARGE SCALE GENOMIC DNA]</scope>
    <source>
        <strain evidence="2">417</strain>
        <tissue evidence="2">Liver</tissue>
    </source>
</reference>
<dbReference type="OrthoDB" id="273452at2759"/>